<name>A0A8S1DPC6_9INSE</name>
<dbReference type="PANTHER" id="PTHR12345">
    <property type="entry name" value="SYNTENIN RELATED"/>
    <property type="match status" value="1"/>
</dbReference>
<dbReference type="GO" id="GO:0005737">
    <property type="term" value="C:cytoplasm"/>
    <property type="evidence" value="ECO:0007669"/>
    <property type="project" value="TreeGrafter"/>
</dbReference>
<protein>
    <recommendedName>
        <fullName evidence="5">PH domain-containing protein</fullName>
    </recommendedName>
</protein>
<evidence type="ECO:0000313" key="3">
    <source>
        <dbReference type="EMBL" id="CAB3383955.1"/>
    </source>
</evidence>
<dbReference type="PANTHER" id="PTHR12345:SF11">
    <property type="entry name" value="FI13065P"/>
    <property type="match status" value="1"/>
</dbReference>
<keyword evidence="4" id="KW-1185">Reference proteome</keyword>
<accession>A0A8S1DPC6</accession>
<dbReference type="GO" id="GO:0005886">
    <property type="term" value="C:plasma membrane"/>
    <property type="evidence" value="ECO:0007669"/>
    <property type="project" value="TreeGrafter"/>
</dbReference>
<dbReference type="SUPFAM" id="SSF50729">
    <property type="entry name" value="PH domain-like"/>
    <property type="match status" value="1"/>
</dbReference>
<comment type="caution">
    <text evidence="3">The sequence shown here is derived from an EMBL/GenBank/DDBJ whole genome shotgun (WGS) entry which is preliminary data.</text>
</comment>
<organism evidence="3 4">
    <name type="scientific">Cloeon dipterum</name>
    <dbReference type="NCBI Taxonomy" id="197152"/>
    <lineage>
        <taxon>Eukaryota</taxon>
        <taxon>Metazoa</taxon>
        <taxon>Ecdysozoa</taxon>
        <taxon>Arthropoda</taxon>
        <taxon>Hexapoda</taxon>
        <taxon>Insecta</taxon>
        <taxon>Pterygota</taxon>
        <taxon>Palaeoptera</taxon>
        <taxon>Ephemeroptera</taxon>
        <taxon>Pisciforma</taxon>
        <taxon>Baetidae</taxon>
        <taxon>Cloeon</taxon>
    </lineage>
</organism>
<dbReference type="Proteomes" id="UP000494165">
    <property type="component" value="Unassembled WGS sequence"/>
</dbReference>
<gene>
    <name evidence="3" type="ORF">CLODIP_2_CD02783</name>
</gene>
<proteinExistence type="predicted"/>
<sequence length="615" mass="68009">MEAVTRNVSASQQSFNQPADQTAQVLFREIYKNAWLRRLPTLERRNSGAGAYSKRGENVWVVFCVHDDRDPFLEVYLDQKVAISHRPELCAPLSTCLHISPTICASPGDQYEFVITLRSGVIKLAACSWDIMMDWVNSLRTKLVELKILSPQENVYSQAPQAPRFPLLPTRDPNSPLPPTPSGPIAIVPGTELPQPQPADRTLNEAANHATTTININVSRSDPSVANLSQRPLPSIPDSNVAVEVFTQSISVNSAPGQNVTVIELEGPSSSAASASTDVFNFDVISSTISDTELSQYERLYLGHTGQTDPNEPMSPLVMNTNPPESTGTTSSSAAIPSEGLEESESHPQRPQVPRNQVEEVQRRPALPTRNPQETPRRKRGPRIELNARRPLLRPPLMPPLTLREQQVLAITREIRHPGGVRLQLRKKDCVCSIAFVDAFGAVWIAGWRQKVHPHLYNALHIADRVLSVTGVIVQNAADANNVIRNCATPFIEIIVRRVPFGRVFAIRKDVEGQDVGLDLEGGTAEIKNVHRLSPAARAGVPPKAPSCDGLTLCNWVLTEVNSRPLNLFFKDGEVRDRLNAVGRDLSILVHPYDLIKQIKKQLKSIKNHKDYLVQ</sequence>
<evidence type="ECO:0000256" key="1">
    <source>
        <dbReference type="ARBA" id="ARBA00022737"/>
    </source>
</evidence>
<evidence type="ECO:0000313" key="4">
    <source>
        <dbReference type="Proteomes" id="UP000494165"/>
    </source>
</evidence>
<feature type="region of interest" description="Disordered" evidence="2">
    <location>
        <begin position="304"/>
        <end position="390"/>
    </location>
</feature>
<dbReference type="InterPro" id="IPR051230">
    <property type="entry name" value="APP-Binding"/>
</dbReference>
<evidence type="ECO:0000256" key="2">
    <source>
        <dbReference type="SAM" id="MobiDB-lite"/>
    </source>
</evidence>
<dbReference type="AlphaFoldDB" id="A0A8S1DPC6"/>
<reference evidence="3 4" key="1">
    <citation type="submission" date="2020-04" db="EMBL/GenBank/DDBJ databases">
        <authorList>
            <person name="Alioto T."/>
            <person name="Alioto T."/>
            <person name="Gomez Garrido J."/>
        </authorList>
    </citation>
    <scope>NUCLEOTIDE SEQUENCE [LARGE SCALE GENOMIC DNA]</scope>
</reference>
<dbReference type="OrthoDB" id="6126662at2759"/>
<feature type="compositionally biased region" description="Polar residues" evidence="2">
    <location>
        <begin position="318"/>
        <end position="335"/>
    </location>
</feature>
<dbReference type="EMBL" id="CADEPI010000332">
    <property type="protein sequence ID" value="CAB3383955.1"/>
    <property type="molecule type" value="Genomic_DNA"/>
</dbReference>
<keyword evidence="1" id="KW-0677">Repeat</keyword>
<evidence type="ECO:0008006" key="5">
    <source>
        <dbReference type="Google" id="ProtNLM"/>
    </source>
</evidence>